<dbReference type="Gene3D" id="3.40.50.150">
    <property type="entry name" value="Vaccinia Virus protein VP39"/>
    <property type="match status" value="1"/>
</dbReference>
<feature type="domain" description="Methyltransferase" evidence="1">
    <location>
        <begin position="42"/>
        <end position="135"/>
    </location>
</feature>
<dbReference type="RefSeq" id="WP_018472034.1">
    <property type="nucleotide sequence ID" value="NZ_BMWX01000002.1"/>
</dbReference>
<sequence length="212" mass="24255">MKLNLYDKLAGIYDSLAYMALGREFFASHRAFLEEVNEGDTVLFIGGGSGGVLKEISDRAGSAGRVYFVEASARMIQMAQEKISKSGENAHNNVIFLHQGDFDALPEERVDLVITQYLLDVLVDKDIEKLFQAIEQRASENVKWLVAEFTNKASRKWMTQSMILFFRLFTQNPRNNLPQVEDYFFAEGYTLLRQQSFKKGWIKALLYQKTNA</sequence>
<reference evidence="2" key="2">
    <citation type="submission" date="2020-09" db="EMBL/GenBank/DDBJ databases">
        <authorList>
            <person name="Sun Q."/>
            <person name="Kim S."/>
        </authorList>
    </citation>
    <scope>NUCLEOTIDE SEQUENCE</scope>
    <source>
        <strain evidence="2">KCTC 12368</strain>
    </source>
</reference>
<dbReference type="AlphaFoldDB" id="A0A918PVX9"/>
<gene>
    <name evidence="2" type="ORF">GCM10007049_14070</name>
</gene>
<dbReference type="InterPro" id="IPR041698">
    <property type="entry name" value="Methyltransf_25"/>
</dbReference>
<proteinExistence type="predicted"/>
<evidence type="ECO:0000313" key="3">
    <source>
        <dbReference type="Proteomes" id="UP000619457"/>
    </source>
</evidence>
<dbReference type="Pfam" id="PF13649">
    <property type="entry name" value="Methyltransf_25"/>
    <property type="match status" value="1"/>
</dbReference>
<dbReference type="SUPFAM" id="SSF53335">
    <property type="entry name" value="S-adenosyl-L-methionine-dependent methyltransferases"/>
    <property type="match status" value="1"/>
</dbReference>
<name>A0A918PVX9_9BACT</name>
<evidence type="ECO:0000313" key="2">
    <source>
        <dbReference type="EMBL" id="GGZ22429.1"/>
    </source>
</evidence>
<comment type="caution">
    <text evidence="2">The sequence shown here is derived from an EMBL/GenBank/DDBJ whole genome shotgun (WGS) entry which is preliminary data.</text>
</comment>
<organism evidence="2 3">
    <name type="scientific">Echinicola pacifica</name>
    <dbReference type="NCBI Taxonomy" id="346377"/>
    <lineage>
        <taxon>Bacteria</taxon>
        <taxon>Pseudomonadati</taxon>
        <taxon>Bacteroidota</taxon>
        <taxon>Cytophagia</taxon>
        <taxon>Cytophagales</taxon>
        <taxon>Cyclobacteriaceae</taxon>
        <taxon>Echinicola</taxon>
    </lineage>
</organism>
<accession>A0A918PVX9</accession>
<evidence type="ECO:0000259" key="1">
    <source>
        <dbReference type="Pfam" id="PF13649"/>
    </source>
</evidence>
<keyword evidence="3" id="KW-1185">Reference proteome</keyword>
<reference evidence="2" key="1">
    <citation type="journal article" date="2014" name="Int. J. Syst. Evol. Microbiol.">
        <title>Complete genome sequence of Corynebacterium casei LMG S-19264T (=DSM 44701T), isolated from a smear-ripened cheese.</title>
        <authorList>
            <consortium name="US DOE Joint Genome Institute (JGI-PGF)"/>
            <person name="Walter F."/>
            <person name="Albersmeier A."/>
            <person name="Kalinowski J."/>
            <person name="Ruckert C."/>
        </authorList>
    </citation>
    <scope>NUCLEOTIDE SEQUENCE</scope>
    <source>
        <strain evidence="2">KCTC 12368</strain>
    </source>
</reference>
<dbReference type="EMBL" id="BMWX01000002">
    <property type="protein sequence ID" value="GGZ22429.1"/>
    <property type="molecule type" value="Genomic_DNA"/>
</dbReference>
<dbReference type="Proteomes" id="UP000619457">
    <property type="component" value="Unassembled WGS sequence"/>
</dbReference>
<dbReference type="InterPro" id="IPR029063">
    <property type="entry name" value="SAM-dependent_MTases_sf"/>
</dbReference>
<protein>
    <recommendedName>
        <fullName evidence="1">Methyltransferase domain-containing protein</fullName>
    </recommendedName>
</protein>
<dbReference type="CDD" id="cd02440">
    <property type="entry name" value="AdoMet_MTases"/>
    <property type="match status" value="1"/>
</dbReference>